<keyword evidence="1" id="KW-0732">Signal</keyword>
<dbReference type="Proteomes" id="UP001301769">
    <property type="component" value="Unassembled WGS sequence"/>
</dbReference>
<evidence type="ECO:0000313" key="3">
    <source>
        <dbReference type="Proteomes" id="UP001301769"/>
    </source>
</evidence>
<dbReference type="EMBL" id="MU858428">
    <property type="protein sequence ID" value="KAK4206380.1"/>
    <property type="molecule type" value="Genomic_DNA"/>
</dbReference>
<evidence type="ECO:0000313" key="2">
    <source>
        <dbReference type="EMBL" id="KAK4206380.1"/>
    </source>
</evidence>
<reference evidence="2" key="2">
    <citation type="submission" date="2023-05" db="EMBL/GenBank/DDBJ databases">
        <authorList>
            <consortium name="Lawrence Berkeley National Laboratory"/>
            <person name="Steindorff A."/>
            <person name="Hensen N."/>
            <person name="Bonometti L."/>
            <person name="Westerberg I."/>
            <person name="Brannstrom I.O."/>
            <person name="Guillou S."/>
            <person name="Cros-Aarteil S."/>
            <person name="Calhoun S."/>
            <person name="Haridas S."/>
            <person name="Kuo A."/>
            <person name="Mondo S."/>
            <person name="Pangilinan J."/>
            <person name="Riley R."/>
            <person name="Labutti K."/>
            <person name="Andreopoulos B."/>
            <person name="Lipzen A."/>
            <person name="Chen C."/>
            <person name="Yanf M."/>
            <person name="Daum C."/>
            <person name="Ng V."/>
            <person name="Clum A."/>
            <person name="Ohm R."/>
            <person name="Martin F."/>
            <person name="Silar P."/>
            <person name="Natvig D."/>
            <person name="Lalanne C."/>
            <person name="Gautier V."/>
            <person name="Ament-Velasquez S.L."/>
            <person name="Kruys A."/>
            <person name="Hutchinson M.I."/>
            <person name="Powell A.J."/>
            <person name="Barry K."/>
            <person name="Miller A.N."/>
            <person name="Grigoriev I.V."/>
            <person name="Debuchy R."/>
            <person name="Gladieux P."/>
            <person name="Thoren M.H."/>
            <person name="Johannesson H."/>
        </authorList>
    </citation>
    <scope>NUCLEOTIDE SEQUENCE</scope>
    <source>
        <strain evidence="2">PSN293</strain>
    </source>
</reference>
<proteinExistence type="predicted"/>
<feature type="signal peptide" evidence="1">
    <location>
        <begin position="1"/>
        <end position="16"/>
    </location>
</feature>
<gene>
    <name evidence="2" type="ORF">QBC37DRAFT_381157</name>
</gene>
<name>A0AAN7B2Z8_9PEZI</name>
<reference evidence="2" key="1">
    <citation type="journal article" date="2023" name="Mol. Phylogenet. Evol.">
        <title>Genome-scale phylogeny and comparative genomics of the fungal order Sordariales.</title>
        <authorList>
            <person name="Hensen N."/>
            <person name="Bonometti L."/>
            <person name="Westerberg I."/>
            <person name="Brannstrom I.O."/>
            <person name="Guillou S."/>
            <person name="Cros-Aarteil S."/>
            <person name="Calhoun S."/>
            <person name="Haridas S."/>
            <person name="Kuo A."/>
            <person name="Mondo S."/>
            <person name="Pangilinan J."/>
            <person name="Riley R."/>
            <person name="LaButti K."/>
            <person name="Andreopoulos B."/>
            <person name="Lipzen A."/>
            <person name="Chen C."/>
            <person name="Yan M."/>
            <person name="Daum C."/>
            <person name="Ng V."/>
            <person name="Clum A."/>
            <person name="Steindorff A."/>
            <person name="Ohm R.A."/>
            <person name="Martin F."/>
            <person name="Silar P."/>
            <person name="Natvig D.O."/>
            <person name="Lalanne C."/>
            <person name="Gautier V."/>
            <person name="Ament-Velasquez S.L."/>
            <person name="Kruys A."/>
            <person name="Hutchinson M.I."/>
            <person name="Powell A.J."/>
            <person name="Barry K."/>
            <person name="Miller A.N."/>
            <person name="Grigoriev I.V."/>
            <person name="Debuchy R."/>
            <person name="Gladieux P."/>
            <person name="Hiltunen Thoren M."/>
            <person name="Johannesson H."/>
        </authorList>
    </citation>
    <scope>NUCLEOTIDE SEQUENCE</scope>
    <source>
        <strain evidence="2">PSN293</strain>
    </source>
</reference>
<dbReference type="AlphaFoldDB" id="A0AAN7B2Z8"/>
<keyword evidence="3" id="KW-1185">Reference proteome</keyword>
<evidence type="ECO:0000256" key="1">
    <source>
        <dbReference type="SAM" id="SignalP"/>
    </source>
</evidence>
<accession>A0AAN7B2Z8</accession>
<feature type="chain" id="PRO_5042923181" evidence="1">
    <location>
        <begin position="17"/>
        <end position="175"/>
    </location>
</feature>
<organism evidence="2 3">
    <name type="scientific">Rhypophila decipiens</name>
    <dbReference type="NCBI Taxonomy" id="261697"/>
    <lineage>
        <taxon>Eukaryota</taxon>
        <taxon>Fungi</taxon>
        <taxon>Dikarya</taxon>
        <taxon>Ascomycota</taxon>
        <taxon>Pezizomycotina</taxon>
        <taxon>Sordariomycetes</taxon>
        <taxon>Sordariomycetidae</taxon>
        <taxon>Sordariales</taxon>
        <taxon>Naviculisporaceae</taxon>
        <taxon>Rhypophila</taxon>
    </lineage>
</organism>
<protein>
    <submittedName>
        <fullName evidence="2">Uncharacterized protein</fullName>
    </submittedName>
</protein>
<sequence>MQLIHVLIGLVGSASAVDLYFHHSGDCSGASSVCSNMSPDRCCGVGRRDIYPSVAVRGIPTNWNLNCRGHFGGDCLFIRKAQNSNGANWVCLNDSTGWYSGIGYGFVNKKREPVPAGETGAPQEECVKPDLAILADGAQYDIAGLDEDAYNKFLDIVEANGVSADVPAEFDALRK</sequence>
<comment type="caution">
    <text evidence="2">The sequence shown here is derived from an EMBL/GenBank/DDBJ whole genome shotgun (WGS) entry which is preliminary data.</text>
</comment>